<gene>
    <name evidence="2" type="ORF">C7T94_16935</name>
</gene>
<proteinExistence type="predicted"/>
<reference evidence="2 3" key="1">
    <citation type="submission" date="2018-03" db="EMBL/GenBank/DDBJ databases">
        <authorList>
            <person name="Keele B.F."/>
        </authorList>
    </citation>
    <scope>NUCLEOTIDE SEQUENCE [LARGE SCALE GENOMIC DNA]</scope>
    <source>
        <strain evidence="2 3">YL28-9</strain>
    </source>
</reference>
<evidence type="ECO:0000313" key="2">
    <source>
        <dbReference type="EMBL" id="PST81885.1"/>
    </source>
</evidence>
<dbReference type="InterPro" id="IPR007842">
    <property type="entry name" value="HEPN_dom"/>
</dbReference>
<protein>
    <recommendedName>
        <fullName evidence="1">HEPN domain-containing protein</fullName>
    </recommendedName>
</protein>
<feature type="domain" description="HEPN" evidence="1">
    <location>
        <begin position="150"/>
        <end position="262"/>
    </location>
</feature>
<dbReference type="SMART" id="SM00748">
    <property type="entry name" value="HEPN"/>
    <property type="match status" value="1"/>
</dbReference>
<dbReference type="EMBL" id="PYLS01000007">
    <property type="protein sequence ID" value="PST81885.1"/>
    <property type="molecule type" value="Genomic_DNA"/>
</dbReference>
<name>A0A2T3HHG9_9SPHI</name>
<dbReference type="AlphaFoldDB" id="A0A2T3HHG9"/>
<dbReference type="Pfam" id="PF05168">
    <property type="entry name" value="HEPN"/>
    <property type="match status" value="1"/>
</dbReference>
<dbReference type="Gene3D" id="1.20.120.330">
    <property type="entry name" value="Nucleotidyltransferases domain 2"/>
    <property type="match status" value="1"/>
</dbReference>
<dbReference type="SUPFAM" id="SSF81593">
    <property type="entry name" value="Nucleotidyltransferase substrate binding subunit/domain"/>
    <property type="match status" value="1"/>
</dbReference>
<dbReference type="Proteomes" id="UP000240912">
    <property type="component" value="Unassembled WGS sequence"/>
</dbReference>
<keyword evidence="3" id="KW-1185">Reference proteome</keyword>
<evidence type="ECO:0000259" key="1">
    <source>
        <dbReference type="PROSITE" id="PS50910"/>
    </source>
</evidence>
<accession>A0A2T3HHG9</accession>
<sequence length="285" mass="31424">MSGHEVICIEAPVPLTESLLADAPVLSLCPPALRPALRFIVSHLPVGYIFLACTQSAAPHLLVVCNPQCEHKLTELEPLVELALVSCPVSFTLHSYSTITNMLAQGHVYYSGCCRVNNLLYMKAGLAFPALSNGRYQQVLLAAGRFEQGIGKALSFYEHAASQLELPQRGLAAFCLHQACEQSFRILFLSLRGRELRSHSPRVLYRHAQTFAAFRGIFGNAPAEEQRLLSLLEEAYSGSRYDESYRIGHTDLLKLFDVVGLVIGRCCDTFSGFIDNALAGMRFES</sequence>
<dbReference type="OrthoDB" id="1321649at2"/>
<dbReference type="PROSITE" id="PS50910">
    <property type="entry name" value="HEPN"/>
    <property type="match status" value="1"/>
</dbReference>
<dbReference type="RefSeq" id="WP_107216885.1">
    <property type="nucleotide sequence ID" value="NZ_KZ686271.1"/>
</dbReference>
<comment type="caution">
    <text evidence="2">The sequence shown here is derived from an EMBL/GenBank/DDBJ whole genome shotgun (WGS) entry which is preliminary data.</text>
</comment>
<organism evidence="2 3">
    <name type="scientific">Pedobacter yulinensis</name>
    <dbReference type="NCBI Taxonomy" id="2126353"/>
    <lineage>
        <taxon>Bacteria</taxon>
        <taxon>Pseudomonadati</taxon>
        <taxon>Bacteroidota</taxon>
        <taxon>Sphingobacteriia</taxon>
        <taxon>Sphingobacteriales</taxon>
        <taxon>Sphingobacteriaceae</taxon>
        <taxon>Pedobacter</taxon>
    </lineage>
</organism>
<evidence type="ECO:0000313" key="3">
    <source>
        <dbReference type="Proteomes" id="UP000240912"/>
    </source>
</evidence>